<sequence length="173" mass="19878">MSSFPGRGGKSASIRVRAASGGLRRNVMPSLSYHTLFLNKCTQTAKSLLNFVAYDRSHFWIQGFFEGEALLIQEFQRFQLTHGLVSTLTAVHSQIETKQRRKVVVGSKIPALSMSFMRWSSKIVFQRVLKELPRGSLRDQKVRISVITAKGDYFKKCKYKTYTKFFYNFLFAT</sequence>
<protein>
    <submittedName>
        <fullName evidence="1">Uncharacterized protein</fullName>
    </submittedName>
</protein>
<gene>
    <name evidence="1" type="ORF">AMECASPLE_032649</name>
</gene>
<reference evidence="1 2" key="1">
    <citation type="submission" date="2021-06" db="EMBL/GenBank/DDBJ databases">
        <authorList>
            <person name="Palmer J.M."/>
        </authorList>
    </citation>
    <scope>NUCLEOTIDE SEQUENCE [LARGE SCALE GENOMIC DNA]</scope>
    <source>
        <strain evidence="1 2">AS_MEX2019</strain>
        <tissue evidence="1">Muscle</tissue>
    </source>
</reference>
<dbReference type="Proteomes" id="UP001469553">
    <property type="component" value="Unassembled WGS sequence"/>
</dbReference>
<evidence type="ECO:0000313" key="2">
    <source>
        <dbReference type="Proteomes" id="UP001469553"/>
    </source>
</evidence>
<keyword evidence="2" id="KW-1185">Reference proteome</keyword>
<organism evidence="1 2">
    <name type="scientific">Ameca splendens</name>
    <dbReference type="NCBI Taxonomy" id="208324"/>
    <lineage>
        <taxon>Eukaryota</taxon>
        <taxon>Metazoa</taxon>
        <taxon>Chordata</taxon>
        <taxon>Craniata</taxon>
        <taxon>Vertebrata</taxon>
        <taxon>Euteleostomi</taxon>
        <taxon>Actinopterygii</taxon>
        <taxon>Neopterygii</taxon>
        <taxon>Teleostei</taxon>
        <taxon>Neoteleostei</taxon>
        <taxon>Acanthomorphata</taxon>
        <taxon>Ovalentaria</taxon>
        <taxon>Atherinomorphae</taxon>
        <taxon>Cyprinodontiformes</taxon>
        <taxon>Goodeidae</taxon>
        <taxon>Ameca</taxon>
    </lineage>
</organism>
<evidence type="ECO:0000313" key="1">
    <source>
        <dbReference type="EMBL" id="MEQ2297230.1"/>
    </source>
</evidence>
<name>A0ABV0YUY5_9TELE</name>
<comment type="caution">
    <text evidence="1">The sequence shown here is derived from an EMBL/GenBank/DDBJ whole genome shotgun (WGS) entry which is preliminary data.</text>
</comment>
<dbReference type="EMBL" id="JAHRIP010041893">
    <property type="protein sequence ID" value="MEQ2297230.1"/>
    <property type="molecule type" value="Genomic_DNA"/>
</dbReference>
<proteinExistence type="predicted"/>
<accession>A0ABV0YUY5</accession>